<evidence type="ECO:0000256" key="4">
    <source>
        <dbReference type="ARBA" id="ARBA00022643"/>
    </source>
</evidence>
<organism evidence="7 8">
    <name type="scientific">Desulfocurvibacter africanus PCS</name>
    <dbReference type="NCBI Taxonomy" id="1262666"/>
    <lineage>
        <taxon>Bacteria</taxon>
        <taxon>Pseudomonadati</taxon>
        <taxon>Thermodesulfobacteriota</taxon>
        <taxon>Desulfovibrionia</taxon>
        <taxon>Desulfovibrionales</taxon>
        <taxon>Desulfovibrionaceae</taxon>
        <taxon>Desulfocurvibacter</taxon>
    </lineage>
</organism>
<dbReference type="EMBL" id="AOSV01000029">
    <property type="protein sequence ID" value="EMG36530.1"/>
    <property type="molecule type" value="Genomic_DNA"/>
</dbReference>
<dbReference type="PANTHER" id="PTHR43673">
    <property type="entry name" value="NAD(P)H NITROREDUCTASE YDGI-RELATED"/>
    <property type="match status" value="1"/>
</dbReference>
<accession>M5PR54</accession>
<evidence type="ECO:0000256" key="5">
    <source>
        <dbReference type="ARBA" id="ARBA00023002"/>
    </source>
</evidence>
<dbReference type="GO" id="GO:0016491">
    <property type="term" value="F:oxidoreductase activity"/>
    <property type="evidence" value="ECO:0007669"/>
    <property type="project" value="UniProtKB-KW"/>
</dbReference>
<dbReference type="AlphaFoldDB" id="M5PR54"/>
<sequence length="176" mass="19698">MELFDAIHTRRSIRKFAPGEVTQEQLRRLLGAAMTAPSAGNAQPWQFIVITDRALLDAVPTFSQYAAMARQAPMGILVCGDLSLEKYPGYWIQDCSAATQNLLLAARGLGLGTVWTGVHPIEERVAGFRKLLNLPDRIMPLSFIVLGHPAQEHRHEDRYKAERVHLNAWPAKDDTR</sequence>
<gene>
    <name evidence="7" type="ORF">PCS_02542</name>
</gene>
<evidence type="ECO:0000256" key="2">
    <source>
        <dbReference type="ARBA" id="ARBA00007118"/>
    </source>
</evidence>
<proteinExistence type="inferred from homology"/>
<dbReference type="CDD" id="cd02150">
    <property type="entry name" value="nitroreductase"/>
    <property type="match status" value="1"/>
</dbReference>
<reference evidence="7 8" key="1">
    <citation type="journal article" date="2013" name="Genome Announc.">
        <title>Draft Genome Sequence for Desulfovibrio africanus Strain PCS.</title>
        <authorList>
            <person name="Brown S.D."/>
            <person name="Utturkar S.M."/>
            <person name="Arkin A.P."/>
            <person name="Deutschbauer A.M."/>
            <person name="Elias D.A."/>
            <person name="Hazen T.C."/>
            <person name="Chakraborty R."/>
        </authorList>
    </citation>
    <scope>NUCLEOTIDE SEQUENCE [LARGE SCALE GENOMIC DNA]</scope>
    <source>
        <strain evidence="7 8">PCS</strain>
    </source>
</reference>
<keyword evidence="4" id="KW-0288">FMN</keyword>
<keyword evidence="3" id="KW-0285">Flavoprotein</keyword>
<dbReference type="RefSeq" id="WP_005987778.1">
    <property type="nucleotide sequence ID" value="NZ_AOSV01000029.1"/>
</dbReference>
<dbReference type="PATRIC" id="fig|1262666.3.peg.2580"/>
<comment type="caution">
    <text evidence="7">The sequence shown here is derived from an EMBL/GenBank/DDBJ whole genome shotgun (WGS) entry which is preliminary data.</text>
</comment>
<dbReference type="Gene3D" id="3.40.109.10">
    <property type="entry name" value="NADH Oxidase"/>
    <property type="match status" value="1"/>
</dbReference>
<comment type="similarity">
    <text evidence="2">Belongs to the nitroreductase family.</text>
</comment>
<dbReference type="OrthoDB" id="9798230at2"/>
<dbReference type="InterPro" id="IPR029479">
    <property type="entry name" value="Nitroreductase"/>
</dbReference>
<evidence type="ECO:0000313" key="7">
    <source>
        <dbReference type="EMBL" id="EMG36530.1"/>
    </source>
</evidence>
<evidence type="ECO:0000259" key="6">
    <source>
        <dbReference type="Pfam" id="PF00881"/>
    </source>
</evidence>
<evidence type="ECO:0000256" key="1">
    <source>
        <dbReference type="ARBA" id="ARBA00001917"/>
    </source>
</evidence>
<evidence type="ECO:0000313" key="8">
    <source>
        <dbReference type="Proteomes" id="UP000011922"/>
    </source>
</evidence>
<dbReference type="InterPro" id="IPR000415">
    <property type="entry name" value="Nitroreductase-like"/>
</dbReference>
<feature type="domain" description="Nitroreductase" evidence="6">
    <location>
        <begin position="66"/>
        <end position="148"/>
    </location>
</feature>
<protein>
    <submittedName>
        <fullName evidence="7">Nitroreductase</fullName>
    </submittedName>
</protein>
<name>M5PR54_DESAF</name>
<dbReference type="SUPFAM" id="SSF55469">
    <property type="entry name" value="FMN-dependent nitroreductase-like"/>
    <property type="match status" value="1"/>
</dbReference>
<comment type="cofactor">
    <cofactor evidence="1">
        <name>FMN</name>
        <dbReference type="ChEBI" id="CHEBI:58210"/>
    </cofactor>
</comment>
<keyword evidence="5" id="KW-0560">Oxidoreductase</keyword>
<evidence type="ECO:0000256" key="3">
    <source>
        <dbReference type="ARBA" id="ARBA00022630"/>
    </source>
</evidence>
<dbReference type="Proteomes" id="UP000011922">
    <property type="component" value="Unassembled WGS sequence"/>
</dbReference>
<dbReference type="Pfam" id="PF00881">
    <property type="entry name" value="Nitroreductase"/>
    <property type="match status" value="2"/>
</dbReference>
<feature type="domain" description="Nitroreductase" evidence="6">
    <location>
        <begin position="7"/>
        <end position="57"/>
    </location>
</feature>
<dbReference type="PANTHER" id="PTHR43673:SF2">
    <property type="entry name" value="NITROREDUCTASE"/>
    <property type="match status" value="1"/>
</dbReference>